<organism evidence="3 4">
    <name type="scientific">Roseibium sediminicola</name>
    <dbReference type="NCBI Taxonomy" id="2933272"/>
    <lineage>
        <taxon>Bacteria</taxon>
        <taxon>Pseudomonadati</taxon>
        <taxon>Pseudomonadota</taxon>
        <taxon>Alphaproteobacteria</taxon>
        <taxon>Hyphomicrobiales</taxon>
        <taxon>Stappiaceae</taxon>
        <taxon>Roseibium</taxon>
    </lineage>
</organism>
<feature type="signal peptide" evidence="2">
    <location>
        <begin position="1"/>
        <end position="21"/>
    </location>
</feature>
<comment type="caution">
    <text evidence="3">The sequence shown here is derived from an EMBL/GenBank/DDBJ whole genome shotgun (WGS) entry which is preliminary data.</text>
</comment>
<accession>A0ABT0GT28</accession>
<evidence type="ECO:0000313" key="4">
    <source>
        <dbReference type="Proteomes" id="UP001431221"/>
    </source>
</evidence>
<name>A0ABT0GT28_9HYPH</name>
<gene>
    <name evidence="3" type="ORF">M0H32_07270</name>
</gene>
<keyword evidence="1" id="KW-0812">Transmembrane</keyword>
<keyword evidence="4" id="KW-1185">Reference proteome</keyword>
<dbReference type="EMBL" id="JALNMJ010000004">
    <property type="protein sequence ID" value="MCK7611953.1"/>
    <property type="molecule type" value="Genomic_DNA"/>
</dbReference>
<sequence length="155" mass="16704">MIRIACAALMALVLFPVSAMAADTSVDLSGLVEPAAQIVVAVLGAFALWLARKAVDAFQERTGLELDGQLKQRVDDALFNAVQFGKAKVLTKVKGRQVTFDVRSEVLRHAISYAQGAVPDALDYFDIDQSRLYDLLEARLGIDLDLDGDIAGQPA</sequence>
<protein>
    <submittedName>
        <fullName evidence="3">Inadl protein</fullName>
    </submittedName>
</protein>
<dbReference type="Proteomes" id="UP001431221">
    <property type="component" value="Unassembled WGS sequence"/>
</dbReference>
<evidence type="ECO:0000256" key="1">
    <source>
        <dbReference type="SAM" id="Phobius"/>
    </source>
</evidence>
<evidence type="ECO:0000256" key="2">
    <source>
        <dbReference type="SAM" id="SignalP"/>
    </source>
</evidence>
<keyword evidence="1" id="KW-0472">Membrane</keyword>
<feature type="transmembrane region" description="Helical" evidence="1">
    <location>
        <begin position="31"/>
        <end position="51"/>
    </location>
</feature>
<evidence type="ECO:0000313" key="3">
    <source>
        <dbReference type="EMBL" id="MCK7611953.1"/>
    </source>
</evidence>
<keyword evidence="1" id="KW-1133">Transmembrane helix</keyword>
<proteinExistence type="predicted"/>
<feature type="chain" id="PRO_5045326215" evidence="2">
    <location>
        <begin position="22"/>
        <end position="155"/>
    </location>
</feature>
<reference evidence="3" key="1">
    <citation type="submission" date="2022-04" db="EMBL/GenBank/DDBJ databases">
        <title>Roseibium sp. CAU 1639 isolated from mud.</title>
        <authorList>
            <person name="Kim W."/>
        </authorList>
    </citation>
    <scope>NUCLEOTIDE SEQUENCE</scope>
    <source>
        <strain evidence="3">CAU 1639</strain>
    </source>
</reference>
<keyword evidence="2" id="KW-0732">Signal</keyword>
<dbReference type="RefSeq" id="WP_248152689.1">
    <property type="nucleotide sequence ID" value="NZ_JALNMJ010000004.1"/>
</dbReference>